<feature type="transmembrane region" description="Helical" evidence="5">
    <location>
        <begin position="41"/>
        <end position="61"/>
    </location>
</feature>
<dbReference type="PANTHER" id="PTHR23508">
    <property type="entry name" value="CARBOXYLIC ACID TRANSPORTER PROTEIN HOMOLOG"/>
    <property type="match status" value="1"/>
</dbReference>
<sequence>MDKWIHSTIASTLAWAGNIYDLLIVTYVYEELYKCFNAPTVVGTLLFGLGLIFRVIGGYTFGKLADLKGRKIVLNIGTAGYALSQALLALSPNIAVLLIARSLQGLFMGAQWTAGTVIAYENAPTSMRGLVNGIVQAGYGLGYALTGIAYIFLSENWRLFLLTGSIPIFLVPYILLKVSDVKMFKNVNTPKVKVSEYASILIRSTIVIAGMFFSYYSIFAVYPEFLEAVGISKYLVGLLMLVSNIFLAFSFIGFGRAADKISKRKLIMYGVIGEMIGLPFMLAVLHEETLVTFGLMLYTIATGFWPLAPLLIVESVPMEVRGVLTGLTYNLGSIIGGIGSIIMGELVDLYGITSAGKWGLILGYFSLSIVFLTLATWKSGASKVK</sequence>
<dbReference type="PANTHER" id="PTHR23508:SF10">
    <property type="entry name" value="CARBOXYLIC ACID TRANSPORTER PROTEIN HOMOLOG"/>
    <property type="match status" value="1"/>
</dbReference>
<dbReference type="KEGG" id="sjv:SJAV_21010"/>
<feature type="transmembrane region" description="Helical" evidence="5">
    <location>
        <begin position="130"/>
        <end position="153"/>
    </location>
</feature>
<dbReference type="InterPro" id="IPR005829">
    <property type="entry name" value="Sugar_transporter_CS"/>
</dbReference>
<dbReference type="InterPro" id="IPR036259">
    <property type="entry name" value="MFS_trans_sf"/>
</dbReference>
<gene>
    <name evidence="7" type="ORF">SJAV_21010</name>
</gene>
<dbReference type="PROSITE" id="PS00217">
    <property type="entry name" value="SUGAR_TRANSPORT_2"/>
    <property type="match status" value="1"/>
</dbReference>
<feature type="transmembrane region" description="Helical" evidence="5">
    <location>
        <begin position="12"/>
        <end position="29"/>
    </location>
</feature>
<dbReference type="PROSITE" id="PS50850">
    <property type="entry name" value="MFS"/>
    <property type="match status" value="1"/>
</dbReference>
<feature type="transmembrane region" description="Helical" evidence="5">
    <location>
        <begin position="355"/>
        <end position="377"/>
    </location>
</feature>
<dbReference type="InterPro" id="IPR011701">
    <property type="entry name" value="MFS"/>
</dbReference>
<evidence type="ECO:0000256" key="2">
    <source>
        <dbReference type="ARBA" id="ARBA00022692"/>
    </source>
</evidence>
<dbReference type="GO" id="GO:0005886">
    <property type="term" value="C:plasma membrane"/>
    <property type="evidence" value="ECO:0007669"/>
    <property type="project" value="TreeGrafter"/>
</dbReference>
<feature type="transmembrane region" description="Helical" evidence="5">
    <location>
        <begin position="266"/>
        <end position="285"/>
    </location>
</feature>
<comment type="subcellular location">
    <subcellularLocation>
        <location evidence="1">Membrane</location>
        <topology evidence="1">Multi-pass membrane protein</topology>
    </subcellularLocation>
</comment>
<proteinExistence type="predicted"/>
<dbReference type="CDD" id="cd17316">
    <property type="entry name" value="MFS_SV2_like"/>
    <property type="match status" value="1"/>
</dbReference>
<dbReference type="Pfam" id="PF07690">
    <property type="entry name" value="MFS_1"/>
    <property type="match status" value="1"/>
</dbReference>
<dbReference type="EMBL" id="AP031322">
    <property type="protein sequence ID" value="BFH74157.1"/>
    <property type="molecule type" value="Genomic_DNA"/>
</dbReference>
<keyword evidence="4 5" id="KW-0472">Membrane</keyword>
<feature type="transmembrane region" description="Helical" evidence="5">
    <location>
        <begin position="234"/>
        <end position="254"/>
    </location>
</feature>
<keyword evidence="2 5" id="KW-0812">Transmembrane</keyword>
<feature type="transmembrane region" description="Helical" evidence="5">
    <location>
        <begin position="159"/>
        <end position="176"/>
    </location>
</feature>
<name>A0AAT9GTL3_9CREN</name>
<dbReference type="AlphaFoldDB" id="A0AAT9GTL3"/>
<dbReference type="GO" id="GO:0046943">
    <property type="term" value="F:carboxylic acid transmembrane transporter activity"/>
    <property type="evidence" value="ECO:0007669"/>
    <property type="project" value="TreeGrafter"/>
</dbReference>
<feature type="transmembrane region" description="Helical" evidence="5">
    <location>
        <begin position="197"/>
        <end position="222"/>
    </location>
</feature>
<keyword evidence="3 5" id="KW-1133">Transmembrane helix</keyword>
<organism evidence="7">
    <name type="scientific">Sulfurisphaera javensis</name>
    <dbReference type="NCBI Taxonomy" id="2049879"/>
    <lineage>
        <taxon>Archaea</taxon>
        <taxon>Thermoproteota</taxon>
        <taxon>Thermoprotei</taxon>
        <taxon>Sulfolobales</taxon>
        <taxon>Sulfolobaceae</taxon>
        <taxon>Sulfurisphaera</taxon>
    </lineage>
</organism>
<dbReference type="RefSeq" id="WP_369609693.1">
    <property type="nucleotide sequence ID" value="NZ_AP031322.1"/>
</dbReference>
<accession>A0AAT9GTL3</accession>
<evidence type="ECO:0000256" key="4">
    <source>
        <dbReference type="ARBA" id="ARBA00023136"/>
    </source>
</evidence>
<protein>
    <submittedName>
        <fullName evidence="7">MFS transporter</fullName>
    </submittedName>
</protein>
<feature type="transmembrane region" description="Helical" evidence="5">
    <location>
        <begin position="324"/>
        <end position="343"/>
    </location>
</feature>
<dbReference type="GeneID" id="92355053"/>
<dbReference type="SUPFAM" id="SSF103473">
    <property type="entry name" value="MFS general substrate transporter"/>
    <property type="match status" value="1"/>
</dbReference>
<evidence type="ECO:0000259" key="6">
    <source>
        <dbReference type="PROSITE" id="PS50850"/>
    </source>
</evidence>
<reference evidence="7" key="1">
    <citation type="submission" date="2024-03" db="EMBL/GenBank/DDBJ databases">
        <title>Complete genome sequence of Sulfurisphaera javensis strain KD-1.</title>
        <authorList>
            <person name="Sakai H."/>
            <person name="Nur N."/>
            <person name="Suwanto A."/>
            <person name="Kurosawa N."/>
        </authorList>
    </citation>
    <scope>NUCLEOTIDE SEQUENCE</scope>
    <source>
        <strain evidence="7">KD-1</strain>
    </source>
</reference>
<evidence type="ECO:0000256" key="1">
    <source>
        <dbReference type="ARBA" id="ARBA00004141"/>
    </source>
</evidence>
<dbReference type="Gene3D" id="1.20.1250.20">
    <property type="entry name" value="MFS general substrate transporter like domains"/>
    <property type="match status" value="2"/>
</dbReference>
<feature type="transmembrane region" description="Helical" evidence="5">
    <location>
        <begin position="291"/>
        <end position="312"/>
    </location>
</feature>
<evidence type="ECO:0000313" key="7">
    <source>
        <dbReference type="EMBL" id="BFH74157.1"/>
    </source>
</evidence>
<evidence type="ECO:0000256" key="5">
    <source>
        <dbReference type="SAM" id="Phobius"/>
    </source>
</evidence>
<feature type="domain" description="Major facilitator superfamily (MFS) profile" evidence="6">
    <location>
        <begin position="7"/>
        <end position="380"/>
    </location>
</feature>
<evidence type="ECO:0000256" key="3">
    <source>
        <dbReference type="ARBA" id="ARBA00022989"/>
    </source>
</evidence>
<dbReference type="InterPro" id="IPR020846">
    <property type="entry name" value="MFS_dom"/>
</dbReference>